<dbReference type="RefSeq" id="WP_193490731.1">
    <property type="nucleotide sequence ID" value="NZ_BAAAMC010000019.1"/>
</dbReference>
<comment type="caution">
    <text evidence="6">The sequence shown here is derived from an EMBL/GenBank/DDBJ whole genome shotgun (WGS) entry which is preliminary data.</text>
</comment>
<comment type="pathway">
    <text evidence="2">Siderophore biosynthesis; mycobactin biosynthesis.</text>
</comment>
<name>A0A7I9WSK7_9MYCO</name>
<evidence type="ECO:0000256" key="4">
    <source>
        <dbReference type="ARBA" id="ARBA00031122"/>
    </source>
</evidence>
<evidence type="ECO:0000259" key="5">
    <source>
        <dbReference type="SMART" id="SM01006"/>
    </source>
</evidence>
<sequence length="198" mass="22640">MTDAPPILPRELTDISDEVKVVPSPPIPELPEPYAIRVAEPDRDAAMISEWMNRPHLAQAWEYDRPESWWHRYLSAQLTGTYSRPLIGSLNGEDHGYVEVYRAAKDSIAPRYDADPWDLGLHAAIADVNLVNRGFGPLLLPRLVASLFTMEPQCRRIMFDPDHRNTAARRLCEFAKCDFLGEHQMANRRMALYALNRT</sequence>
<dbReference type="PANTHER" id="PTHR31438">
    <property type="entry name" value="LYSINE N-ACYLTRANSFERASE C17G9.06C-RELATED"/>
    <property type="match status" value="1"/>
</dbReference>
<gene>
    <name evidence="6" type="ORF">MMUR_48570</name>
</gene>
<organism evidence="6 7">
    <name type="scientific">Mycolicibacterium murale</name>
    <dbReference type="NCBI Taxonomy" id="182220"/>
    <lineage>
        <taxon>Bacteria</taxon>
        <taxon>Bacillati</taxon>
        <taxon>Actinomycetota</taxon>
        <taxon>Actinomycetes</taxon>
        <taxon>Mycobacteriales</taxon>
        <taxon>Mycobacteriaceae</taxon>
        <taxon>Mycolicibacterium</taxon>
    </lineage>
</organism>
<accession>A0A7I9WSK7</accession>
<dbReference type="InterPro" id="IPR016181">
    <property type="entry name" value="Acyl_CoA_acyltransferase"/>
</dbReference>
<dbReference type="Pfam" id="PF13523">
    <property type="entry name" value="Acetyltransf_8"/>
    <property type="match status" value="1"/>
</dbReference>
<evidence type="ECO:0000256" key="2">
    <source>
        <dbReference type="ARBA" id="ARBA00005102"/>
    </source>
</evidence>
<proteinExistence type="predicted"/>
<dbReference type="Gene3D" id="3.40.630.30">
    <property type="match status" value="1"/>
</dbReference>
<dbReference type="GO" id="GO:0019290">
    <property type="term" value="P:siderophore biosynthetic process"/>
    <property type="evidence" value="ECO:0007669"/>
    <property type="project" value="InterPro"/>
</dbReference>
<evidence type="ECO:0000313" key="7">
    <source>
        <dbReference type="Proteomes" id="UP000465241"/>
    </source>
</evidence>
<dbReference type="InterPro" id="IPR019432">
    <property type="entry name" value="Acyltransferase_MbtK/IucB-like"/>
</dbReference>
<dbReference type="GO" id="GO:0016410">
    <property type="term" value="F:N-acyltransferase activity"/>
    <property type="evidence" value="ECO:0007669"/>
    <property type="project" value="TreeGrafter"/>
</dbReference>
<protein>
    <recommendedName>
        <fullName evidence="3">Lysine N-acyltransferase MbtK</fullName>
    </recommendedName>
    <alternativeName>
        <fullName evidence="4">Mycobactin synthase protein K</fullName>
    </alternativeName>
</protein>
<evidence type="ECO:0000313" key="6">
    <source>
        <dbReference type="EMBL" id="GFG60721.1"/>
    </source>
</evidence>
<reference evidence="6 7" key="1">
    <citation type="journal article" date="2019" name="Emerg. Microbes Infect.">
        <title>Comprehensive subspecies identification of 175 nontuberculous mycobacteria species based on 7547 genomic profiles.</title>
        <authorList>
            <person name="Matsumoto Y."/>
            <person name="Kinjo T."/>
            <person name="Motooka D."/>
            <person name="Nabeya D."/>
            <person name="Jung N."/>
            <person name="Uechi K."/>
            <person name="Horii T."/>
            <person name="Iida T."/>
            <person name="Fujita J."/>
            <person name="Nakamura S."/>
        </authorList>
    </citation>
    <scope>NUCLEOTIDE SEQUENCE [LARGE SCALE GENOMIC DNA]</scope>
    <source>
        <strain evidence="6 7">JCM 13392</strain>
    </source>
</reference>
<dbReference type="PANTHER" id="PTHR31438:SF1">
    <property type="entry name" value="LYSINE N-ACYLTRANSFERASE C17G9.06C-RELATED"/>
    <property type="match status" value="1"/>
</dbReference>
<keyword evidence="7" id="KW-1185">Reference proteome</keyword>
<dbReference type="SMART" id="SM01006">
    <property type="entry name" value="AlcB"/>
    <property type="match status" value="1"/>
</dbReference>
<dbReference type="Proteomes" id="UP000465241">
    <property type="component" value="Unassembled WGS sequence"/>
</dbReference>
<evidence type="ECO:0000256" key="3">
    <source>
        <dbReference type="ARBA" id="ARBA00020586"/>
    </source>
</evidence>
<dbReference type="SUPFAM" id="SSF55729">
    <property type="entry name" value="Acyl-CoA N-acyltransferases (Nat)"/>
    <property type="match status" value="1"/>
</dbReference>
<dbReference type="EMBL" id="BLKT01000003">
    <property type="protein sequence ID" value="GFG60721.1"/>
    <property type="molecule type" value="Genomic_DNA"/>
</dbReference>
<evidence type="ECO:0000256" key="1">
    <source>
        <dbReference type="ARBA" id="ARBA00003818"/>
    </source>
</evidence>
<comment type="function">
    <text evidence="1">Acyltransferase required for the direct transfer of medium- to long-chain fatty acyl moieties from a carrier protein (MbtL) on to the epsilon-amino group of lysine residue in the mycobactin core.</text>
</comment>
<dbReference type="UniPathway" id="UPA00011"/>
<dbReference type="AlphaFoldDB" id="A0A7I9WSK7"/>
<feature type="domain" description="Acyltransferase MbtK/IucB-like conserved" evidence="5">
    <location>
        <begin position="37"/>
        <end position="84"/>
    </location>
</feature>